<name>A0A023DZU5_9PROT</name>
<dbReference type="EMBL" id="BAUP01000124">
    <property type="protein sequence ID" value="GAJ46653.1"/>
    <property type="molecule type" value="Genomic_DNA"/>
</dbReference>
<dbReference type="AlphaFoldDB" id="A0A023DZU5"/>
<proteinExistence type="predicted"/>
<accession>A0A023DZU5</accession>
<sequence length="119" mass="13314">MLTNGGVSHKDELSVALFSARFISFHEKVYTGFTFKKAPSEIWEKMIRDFAEKSRINNGQDNPTCSLINLKSAKTTHKAVNQGIDEEKTVKERKRHSVTDALGHNFSSEGLHCCGMKGI</sequence>
<dbReference type="Proteomes" id="UP000024842">
    <property type="component" value="Unassembled WGS sequence"/>
</dbReference>
<protein>
    <submittedName>
        <fullName evidence="1">Uncharacterized protein</fullName>
    </submittedName>
</protein>
<dbReference type="RefSeq" id="WP_035545394.1">
    <property type="nucleotide sequence ID" value="NZ_BAUP01000124.1"/>
</dbReference>
<organism evidence="1 2">
    <name type="scientific">Holospora elegans E1</name>
    <dbReference type="NCBI Taxonomy" id="1427503"/>
    <lineage>
        <taxon>Bacteria</taxon>
        <taxon>Pseudomonadati</taxon>
        <taxon>Pseudomonadota</taxon>
        <taxon>Alphaproteobacteria</taxon>
        <taxon>Holosporales</taxon>
        <taxon>Holosporaceae</taxon>
        <taxon>Holospora</taxon>
    </lineage>
</organism>
<gene>
    <name evidence="1" type="ORF">HE1_00991</name>
</gene>
<keyword evidence="2" id="KW-1185">Reference proteome</keyword>
<evidence type="ECO:0000313" key="1">
    <source>
        <dbReference type="EMBL" id="GAJ46653.1"/>
    </source>
</evidence>
<reference evidence="1 2" key="1">
    <citation type="journal article" date="2014" name="FEMS Microbiol. Lett.">
        <title>Draft genome sequences of three Holospora species (Holospora obtusa, Holospora undulata, and Holospora elegans), endonuclear symbiotic bacteria of the ciliate Paramecium caudatum.</title>
        <authorList>
            <person name="Dohra H."/>
            <person name="Tanaka K."/>
            <person name="Suzuki T."/>
            <person name="Fujishima M."/>
            <person name="Suzuki H."/>
        </authorList>
    </citation>
    <scope>NUCLEOTIDE SEQUENCE [LARGE SCALE GENOMIC DNA]</scope>
    <source>
        <strain evidence="1 2">E1</strain>
    </source>
</reference>
<evidence type="ECO:0000313" key="2">
    <source>
        <dbReference type="Proteomes" id="UP000024842"/>
    </source>
</evidence>
<comment type="caution">
    <text evidence="1">The sequence shown here is derived from an EMBL/GenBank/DDBJ whole genome shotgun (WGS) entry which is preliminary data.</text>
</comment>